<evidence type="ECO:0000313" key="3">
    <source>
        <dbReference type="EMBL" id="PWA24610.1"/>
    </source>
</evidence>
<sequence length="272" mass="29871">FGSIKLSDDECAVVASALKSNLHLTELEIRKIIKLKDPGMKHLCEILENPVSIVKSLGLKSCSLSEVSWSSLASALKFNSSHLTALDLYENNLKDAGVKELCAFLQNPECKLQKLKQVFILEHCSLSEIGCDYLASALKSNPSHLTELNMSHNNLKDAGVKQLCGFLQNPECKLHVLIFWDCRLSEISCDYLVSALKSNPSHLTGLELGQNRELKDAGVKQLCESRILSKISCDCLASALKSSPSHLTGLYLEGNGLKDSDVEQLKDLVKDV</sequence>
<dbReference type="AlphaFoldDB" id="A0A315VN73"/>
<dbReference type="InterPro" id="IPR051261">
    <property type="entry name" value="NLR"/>
</dbReference>
<evidence type="ECO:0000256" key="1">
    <source>
        <dbReference type="ARBA" id="ARBA00022614"/>
    </source>
</evidence>
<name>A0A315VN73_GAMAF</name>
<dbReference type="Gene3D" id="3.80.10.10">
    <property type="entry name" value="Ribonuclease Inhibitor"/>
    <property type="match status" value="2"/>
</dbReference>
<accession>A0A315VN73</accession>
<comment type="caution">
    <text evidence="3">The sequence shown here is derived from an EMBL/GenBank/DDBJ whole genome shotgun (WGS) entry which is preliminary data.</text>
</comment>
<dbReference type="InterPro" id="IPR001611">
    <property type="entry name" value="Leu-rich_rpt"/>
</dbReference>
<dbReference type="Pfam" id="PF13516">
    <property type="entry name" value="LRR_6"/>
    <property type="match status" value="2"/>
</dbReference>
<evidence type="ECO:0000313" key="4">
    <source>
        <dbReference type="Proteomes" id="UP000250572"/>
    </source>
</evidence>
<evidence type="ECO:0008006" key="5">
    <source>
        <dbReference type="Google" id="ProtNLM"/>
    </source>
</evidence>
<dbReference type="SMART" id="SM00368">
    <property type="entry name" value="LRR_RI"/>
    <property type="match status" value="7"/>
</dbReference>
<feature type="non-terminal residue" evidence="3">
    <location>
        <position position="272"/>
    </location>
</feature>
<keyword evidence="2" id="KW-0677">Repeat</keyword>
<keyword evidence="1" id="KW-0433">Leucine-rich repeat</keyword>
<dbReference type="Proteomes" id="UP000250572">
    <property type="component" value="Unassembled WGS sequence"/>
</dbReference>
<protein>
    <recommendedName>
        <fullName evidence="5">NACHT LRR and PYD domain-containing protein</fullName>
    </recommendedName>
</protein>
<gene>
    <name evidence="3" type="ORF">CCH79_00016283</name>
</gene>
<evidence type="ECO:0000256" key="2">
    <source>
        <dbReference type="ARBA" id="ARBA00022737"/>
    </source>
</evidence>
<dbReference type="SUPFAM" id="SSF52047">
    <property type="entry name" value="RNI-like"/>
    <property type="match status" value="1"/>
</dbReference>
<organism evidence="3 4">
    <name type="scientific">Gambusia affinis</name>
    <name type="common">Western mosquitofish</name>
    <name type="synonym">Heterandria affinis</name>
    <dbReference type="NCBI Taxonomy" id="33528"/>
    <lineage>
        <taxon>Eukaryota</taxon>
        <taxon>Metazoa</taxon>
        <taxon>Chordata</taxon>
        <taxon>Craniata</taxon>
        <taxon>Vertebrata</taxon>
        <taxon>Euteleostomi</taxon>
        <taxon>Actinopterygii</taxon>
        <taxon>Neopterygii</taxon>
        <taxon>Teleostei</taxon>
        <taxon>Neoteleostei</taxon>
        <taxon>Acanthomorphata</taxon>
        <taxon>Ovalentaria</taxon>
        <taxon>Atherinomorphae</taxon>
        <taxon>Cyprinodontiformes</taxon>
        <taxon>Poeciliidae</taxon>
        <taxon>Poeciliinae</taxon>
        <taxon>Gambusia</taxon>
    </lineage>
</organism>
<dbReference type="InterPro" id="IPR032675">
    <property type="entry name" value="LRR_dom_sf"/>
</dbReference>
<feature type="non-terminal residue" evidence="3">
    <location>
        <position position="1"/>
    </location>
</feature>
<proteinExistence type="predicted"/>
<dbReference type="EMBL" id="NHOQ01001407">
    <property type="protein sequence ID" value="PWA24610.1"/>
    <property type="molecule type" value="Genomic_DNA"/>
</dbReference>
<keyword evidence="4" id="KW-1185">Reference proteome</keyword>
<dbReference type="PANTHER" id="PTHR24106">
    <property type="entry name" value="NACHT, LRR AND CARD DOMAINS-CONTAINING"/>
    <property type="match status" value="1"/>
</dbReference>
<reference evidence="3 4" key="1">
    <citation type="journal article" date="2018" name="G3 (Bethesda)">
        <title>A High-Quality Reference Genome for the Invasive Mosquitofish Gambusia affinis Using a Chicago Library.</title>
        <authorList>
            <person name="Hoffberg S.L."/>
            <person name="Troendle N.J."/>
            <person name="Glenn T.C."/>
            <person name="Mahmud O."/>
            <person name="Louha S."/>
            <person name="Chalopin D."/>
            <person name="Bennetzen J.L."/>
            <person name="Mauricio R."/>
        </authorList>
    </citation>
    <scope>NUCLEOTIDE SEQUENCE [LARGE SCALE GENOMIC DNA]</scope>
    <source>
        <strain evidence="3">NE01/NJP1002.9</strain>
        <tissue evidence="3">Muscle</tissue>
    </source>
</reference>